<organism evidence="1 2">
    <name type="scientific">Carpinus fangiana</name>
    <dbReference type="NCBI Taxonomy" id="176857"/>
    <lineage>
        <taxon>Eukaryota</taxon>
        <taxon>Viridiplantae</taxon>
        <taxon>Streptophyta</taxon>
        <taxon>Embryophyta</taxon>
        <taxon>Tracheophyta</taxon>
        <taxon>Spermatophyta</taxon>
        <taxon>Magnoliopsida</taxon>
        <taxon>eudicotyledons</taxon>
        <taxon>Gunneridae</taxon>
        <taxon>Pentapetalae</taxon>
        <taxon>rosids</taxon>
        <taxon>fabids</taxon>
        <taxon>Fagales</taxon>
        <taxon>Betulaceae</taxon>
        <taxon>Carpinus</taxon>
    </lineage>
</organism>
<name>A0A5N6R3Z7_9ROSI</name>
<sequence>MPISAPGQMVEASDLFYGEKTRNIFSNLSEVGDSTPRRTHRAHQPNPRYLAVEMVKEKQRVYFWAVLV</sequence>
<gene>
    <name evidence="1" type="ORF">FH972_012516</name>
</gene>
<reference evidence="1 2" key="1">
    <citation type="submission" date="2019-06" db="EMBL/GenBank/DDBJ databases">
        <title>A chromosomal-level reference genome of Carpinus fangiana (Coryloideae, Betulaceae).</title>
        <authorList>
            <person name="Yang X."/>
            <person name="Wang Z."/>
            <person name="Zhang L."/>
            <person name="Hao G."/>
            <person name="Liu J."/>
            <person name="Yang Y."/>
        </authorList>
    </citation>
    <scope>NUCLEOTIDE SEQUENCE [LARGE SCALE GENOMIC DNA]</scope>
    <source>
        <strain evidence="1">Cfa_2016G</strain>
        <tissue evidence="1">Leaf</tissue>
    </source>
</reference>
<keyword evidence="2" id="KW-1185">Reference proteome</keyword>
<protein>
    <submittedName>
        <fullName evidence="1">Uncharacterized protein</fullName>
    </submittedName>
</protein>
<dbReference type="Proteomes" id="UP000327013">
    <property type="component" value="Chromosome 5"/>
</dbReference>
<accession>A0A5N6R3Z7</accession>
<proteinExistence type="predicted"/>
<evidence type="ECO:0000313" key="1">
    <source>
        <dbReference type="EMBL" id="KAE8055690.1"/>
    </source>
</evidence>
<evidence type="ECO:0000313" key="2">
    <source>
        <dbReference type="Proteomes" id="UP000327013"/>
    </source>
</evidence>
<dbReference type="EMBL" id="CM017325">
    <property type="protein sequence ID" value="KAE8055690.1"/>
    <property type="molecule type" value="Genomic_DNA"/>
</dbReference>
<dbReference type="AlphaFoldDB" id="A0A5N6R3Z7"/>